<evidence type="ECO:0000313" key="2">
    <source>
        <dbReference type="EMBL" id="VDN21296.1"/>
    </source>
</evidence>
<dbReference type="AlphaFoldDB" id="A0A183DW31"/>
<dbReference type="Proteomes" id="UP000271098">
    <property type="component" value="Unassembled WGS sequence"/>
</dbReference>
<reference evidence="2 3" key="2">
    <citation type="submission" date="2018-11" db="EMBL/GenBank/DDBJ databases">
        <authorList>
            <consortium name="Pathogen Informatics"/>
        </authorList>
    </citation>
    <scope>NUCLEOTIDE SEQUENCE [LARGE SCALE GENOMIC DNA]</scope>
</reference>
<name>A0A183DW31_9BILA</name>
<reference evidence="4" key="1">
    <citation type="submission" date="2016-06" db="UniProtKB">
        <authorList>
            <consortium name="WormBaseParasite"/>
        </authorList>
    </citation>
    <scope>IDENTIFICATION</scope>
</reference>
<proteinExistence type="predicted"/>
<protein>
    <submittedName>
        <fullName evidence="4">SH2 domain-containing protein</fullName>
    </submittedName>
</protein>
<dbReference type="WBParaSite" id="GPUH_0001293601-mRNA-1">
    <property type="protein sequence ID" value="GPUH_0001293601-mRNA-1"/>
    <property type="gene ID" value="GPUH_0001293601"/>
</dbReference>
<evidence type="ECO:0000313" key="3">
    <source>
        <dbReference type="Proteomes" id="UP000271098"/>
    </source>
</evidence>
<evidence type="ECO:0000313" key="4">
    <source>
        <dbReference type="WBParaSite" id="GPUH_0001293601-mRNA-1"/>
    </source>
</evidence>
<dbReference type="EMBL" id="UYRT01079733">
    <property type="protein sequence ID" value="VDN21296.1"/>
    <property type="molecule type" value="Genomic_DNA"/>
</dbReference>
<keyword evidence="3" id="KW-1185">Reference proteome</keyword>
<organism evidence="4">
    <name type="scientific">Gongylonema pulchrum</name>
    <dbReference type="NCBI Taxonomy" id="637853"/>
    <lineage>
        <taxon>Eukaryota</taxon>
        <taxon>Metazoa</taxon>
        <taxon>Ecdysozoa</taxon>
        <taxon>Nematoda</taxon>
        <taxon>Chromadorea</taxon>
        <taxon>Rhabditida</taxon>
        <taxon>Spirurina</taxon>
        <taxon>Spiruromorpha</taxon>
        <taxon>Spiruroidea</taxon>
        <taxon>Gongylonematidae</taxon>
        <taxon>Gongylonema</taxon>
    </lineage>
</organism>
<accession>A0A183DW31</accession>
<gene>
    <name evidence="2" type="ORF">GPUH_LOCUS12922</name>
</gene>
<feature type="region of interest" description="Disordered" evidence="1">
    <location>
        <begin position="144"/>
        <end position="164"/>
    </location>
</feature>
<feature type="region of interest" description="Disordered" evidence="1">
    <location>
        <begin position="1"/>
        <end position="21"/>
    </location>
</feature>
<evidence type="ECO:0000256" key="1">
    <source>
        <dbReference type="SAM" id="MobiDB-lite"/>
    </source>
</evidence>
<sequence>MSVEFTETTDEPEDSSSLIDEPPITVEPELIIFEPRPQGISAKSIEIAYKICPCFDYIQPEDSRMLRISISTPTKPNKTHGFIYETLPLSNMQGYGIAASQYWNENDLDQKEKYLGTFVCREAESKTGYSLQYNRRLTFEDTAPVSFNDSTDSDDHAPQTCDIK</sequence>
<feature type="compositionally biased region" description="Basic and acidic residues" evidence="1">
    <location>
        <begin position="153"/>
        <end position="164"/>
    </location>
</feature>